<sequence length="77" mass="8095">MDDIKLSLSAPDAELVAQALDVYAATLMCTPLGLGLDLLVQVRALRSRLSDTAARHVAALEAADDPDTNVVMFAARG</sequence>
<evidence type="ECO:0000313" key="1">
    <source>
        <dbReference type="EMBL" id="PZQ17061.1"/>
    </source>
</evidence>
<dbReference type="AlphaFoldDB" id="A0A2W5KJ87"/>
<protein>
    <submittedName>
        <fullName evidence="1">Uncharacterized protein</fullName>
    </submittedName>
</protein>
<proteinExistence type="predicted"/>
<accession>A0A2W5KJ87</accession>
<comment type="caution">
    <text evidence="1">The sequence shown here is derived from an EMBL/GenBank/DDBJ whole genome shotgun (WGS) entry which is preliminary data.</text>
</comment>
<organism evidence="1 2">
    <name type="scientific">Ancylobacter novellus</name>
    <name type="common">Thiobacillus novellus</name>
    <dbReference type="NCBI Taxonomy" id="921"/>
    <lineage>
        <taxon>Bacteria</taxon>
        <taxon>Pseudomonadati</taxon>
        <taxon>Pseudomonadota</taxon>
        <taxon>Alphaproteobacteria</taxon>
        <taxon>Hyphomicrobiales</taxon>
        <taxon>Xanthobacteraceae</taxon>
        <taxon>Ancylobacter</taxon>
    </lineage>
</organism>
<dbReference type="EMBL" id="QFPN01000003">
    <property type="protein sequence ID" value="PZQ17061.1"/>
    <property type="molecule type" value="Genomic_DNA"/>
</dbReference>
<evidence type="ECO:0000313" key="2">
    <source>
        <dbReference type="Proteomes" id="UP000249577"/>
    </source>
</evidence>
<dbReference type="Proteomes" id="UP000249577">
    <property type="component" value="Unassembled WGS sequence"/>
</dbReference>
<reference evidence="1 2" key="1">
    <citation type="submission" date="2017-08" db="EMBL/GenBank/DDBJ databases">
        <title>Infants hospitalized years apart are colonized by the same room-sourced microbial strains.</title>
        <authorList>
            <person name="Brooks B."/>
            <person name="Olm M.R."/>
            <person name="Firek B.A."/>
            <person name="Baker R."/>
            <person name="Thomas B.C."/>
            <person name="Morowitz M.J."/>
            <person name="Banfield J.F."/>
        </authorList>
    </citation>
    <scope>NUCLEOTIDE SEQUENCE [LARGE SCALE GENOMIC DNA]</scope>
    <source>
        <strain evidence="1">S2_005_003_R2_43</strain>
    </source>
</reference>
<gene>
    <name evidence="1" type="ORF">DI565_06665</name>
</gene>
<name>A0A2W5KJ87_ANCNO</name>